<feature type="binding site" evidence="5">
    <location>
        <position position="20"/>
    </location>
    <ligand>
        <name>substrate</name>
    </ligand>
</feature>
<dbReference type="RefSeq" id="WP_116958624.1">
    <property type="nucleotide sequence ID" value="NZ_QVLS01000005.1"/>
</dbReference>
<dbReference type="Pfam" id="PF00155">
    <property type="entry name" value="Aminotran_1_2"/>
    <property type="match status" value="1"/>
</dbReference>
<dbReference type="PANTHER" id="PTHR13693:SF100">
    <property type="entry name" value="8-AMINO-7-OXONONANOATE SYNTHASE"/>
    <property type="match status" value="1"/>
</dbReference>
<feature type="binding site" evidence="5">
    <location>
        <position position="187"/>
    </location>
    <ligand>
        <name>pyridoxal 5'-phosphate</name>
        <dbReference type="ChEBI" id="CHEBI:597326"/>
    </ligand>
</feature>
<evidence type="ECO:0000256" key="1">
    <source>
        <dbReference type="ARBA" id="ARBA00001933"/>
    </source>
</evidence>
<protein>
    <recommendedName>
        <fullName evidence="5">8-amino-7-oxononanoate synthase</fullName>
        <shortName evidence="5">AONS</shortName>
        <ecNumber evidence="5">2.3.1.47</ecNumber>
    </recommendedName>
    <alternativeName>
        <fullName evidence="5">7-keto-8-amino-pelargonic acid synthase</fullName>
        <shortName evidence="5">7-KAP synthase</shortName>
        <shortName evidence="5">KAPA synthase</shortName>
    </alternativeName>
    <alternativeName>
        <fullName evidence="5">8-amino-7-ketopelargonate synthase</fullName>
    </alternativeName>
</protein>
<dbReference type="InterPro" id="IPR050087">
    <property type="entry name" value="AON_synthase_class-II"/>
</dbReference>
<dbReference type="Gene3D" id="3.90.1150.10">
    <property type="entry name" value="Aspartate Aminotransferase, domain 1"/>
    <property type="match status" value="1"/>
</dbReference>
<keyword evidence="3 5" id="KW-0093">Biotin biosynthesis</keyword>
<feature type="binding site" evidence="5">
    <location>
        <position position="215"/>
    </location>
    <ligand>
        <name>pyridoxal 5'-phosphate</name>
        <dbReference type="ChEBI" id="CHEBI:597326"/>
    </ligand>
</feature>
<dbReference type="InterPro" id="IPR004839">
    <property type="entry name" value="Aminotransferase_I/II_large"/>
</dbReference>
<feature type="binding site" evidence="5">
    <location>
        <position position="369"/>
    </location>
    <ligand>
        <name>substrate</name>
    </ligand>
</feature>
<name>A0A372EJS0_9BURK</name>
<keyword evidence="8" id="KW-1185">Reference proteome</keyword>
<accession>A0A372EJS0</accession>
<dbReference type="GO" id="GO:0008710">
    <property type="term" value="F:8-amino-7-oxononanoate synthase activity"/>
    <property type="evidence" value="ECO:0007669"/>
    <property type="project" value="UniProtKB-UniRule"/>
</dbReference>
<dbReference type="InterPro" id="IPR022834">
    <property type="entry name" value="AONS_Proteobacteria"/>
</dbReference>
<dbReference type="InterPro" id="IPR015424">
    <property type="entry name" value="PyrdxlP-dep_Trfase"/>
</dbReference>
<gene>
    <name evidence="5" type="primary">bioF</name>
    <name evidence="7" type="ORF">DY262_09175</name>
</gene>
<feature type="binding site" evidence="5">
    <location>
        <begin position="116"/>
        <end position="117"/>
    </location>
    <ligand>
        <name>pyridoxal 5'-phosphate</name>
        <dbReference type="ChEBI" id="CHEBI:597326"/>
    </ligand>
</feature>
<evidence type="ECO:0000256" key="3">
    <source>
        <dbReference type="ARBA" id="ARBA00022756"/>
    </source>
</evidence>
<keyword evidence="4 5" id="KW-0663">Pyridoxal phosphate</keyword>
<keyword evidence="2 5" id="KW-0808">Transferase</keyword>
<dbReference type="GO" id="GO:0030170">
    <property type="term" value="F:pyridoxal phosphate binding"/>
    <property type="evidence" value="ECO:0007669"/>
    <property type="project" value="UniProtKB-UniRule"/>
</dbReference>
<dbReference type="SUPFAM" id="SSF53383">
    <property type="entry name" value="PLP-dependent transferases"/>
    <property type="match status" value="1"/>
</dbReference>
<comment type="pathway">
    <text evidence="5">Cofactor biosynthesis; biotin biosynthesis.</text>
</comment>
<evidence type="ECO:0000256" key="4">
    <source>
        <dbReference type="ARBA" id="ARBA00022898"/>
    </source>
</evidence>
<evidence type="ECO:0000256" key="2">
    <source>
        <dbReference type="ARBA" id="ARBA00022679"/>
    </source>
</evidence>
<proteinExistence type="inferred from homology"/>
<comment type="similarity">
    <text evidence="5">Belongs to the class-II pyridoxal-phosphate-dependent aminotransferase family. BioF subfamily.</text>
</comment>
<dbReference type="InterPro" id="IPR015421">
    <property type="entry name" value="PyrdxlP-dep_Trfase_major"/>
</dbReference>
<feature type="modified residue" description="N6-(pyridoxal phosphate)lysine" evidence="5">
    <location>
        <position position="246"/>
    </location>
</feature>
<feature type="binding site" evidence="5">
    <location>
        <position position="141"/>
    </location>
    <ligand>
        <name>substrate</name>
    </ligand>
</feature>
<sequence length="409" mass="43186">MWFEHLRQRLDGLDARDLRRRLRVADSGTAPRQRVRDPQGGARELLMFCGNDYLGLAAHPAIAEALAEGARRWGGGSGASPLVSGHSAAHAAVAAWLGEAFAGHIPRARALGFCTGYMANLGVLTALGDAEVELFCDQLNHASLIDGARLARARVSVYPHADTAALAARLAASTAARKLIATDSVFSMDGDIAPLRELLALAEAHDALLMVDDAHGFGVLGEDGLGALQLLDLRSPRLVLMGTLGKAAGLAGAFVVAQDRVIEFLLQSARNYIFSTAAPPLLEHAVLASLRLIQGPEGRRRRAALRERVAQWRAGAQALLARHPGLGWRLIDSHTPVQALVVGGNAPAMALSARLEAEGLRVPGIRPPTVPTGSARLRVTLCASHAPEDVDQLLHALERAALSAALEVA</sequence>
<dbReference type="EMBL" id="QVLS01000005">
    <property type="protein sequence ID" value="RFP79150.1"/>
    <property type="molecule type" value="Genomic_DNA"/>
</dbReference>
<feature type="binding site" evidence="5">
    <location>
        <position position="243"/>
    </location>
    <ligand>
        <name>pyridoxal 5'-phosphate</name>
        <dbReference type="ChEBI" id="CHEBI:597326"/>
    </ligand>
</feature>
<dbReference type="EC" id="2.3.1.47" evidence="5"/>
<organism evidence="7 8">
    <name type="scientific">Hydrogenophaga borbori</name>
    <dbReference type="NCBI Taxonomy" id="2294117"/>
    <lineage>
        <taxon>Bacteria</taxon>
        <taxon>Pseudomonadati</taxon>
        <taxon>Pseudomonadota</taxon>
        <taxon>Betaproteobacteria</taxon>
        <taxon>Burkholderiales</taxon>
        <taxon>Comamonadaceae</taxon>
        <taxon>Hydrogenophaga</taxon>
    </lineage>
</organism>
<evidence type="ECO:0000313" key="7">
    <source>
        <dbReference type="EMBL" id="RFP79150.1"/>
    </source>
</evidence>
<reference evidence="7 8" key="1">
    <citation type="submission" date="2018-08" db="EMBL/GenBank/DDBJ databases">
        <title>Hydrogenophaga sp. LA-38 isolated from sludge.</title>
        <authorList>
            <person name="Im W.-T."/>
        </authorList>
    </citation>
    <scope>NUCLEOTIDE SEQUENCE [LARGE SCALE GENOMIC DNA]</scope>
    <source>
        <strain evidence="7 8">LA-38</strain>
    </source>
</reference>
<dbReference type="HAMAP" id="MF_01693">
    <property type="entry name" value="BioF_aminotrans_2"/>
    <property type="match status" value="1"/>
</dbReference>
<comment type="subunit">
    <text evidence="5">Homodimer.</text>
</comment>
<dbReference type="InterPro" id="IPR015422">
    <property type="entry name" value="PyrdxlP-dep_Trfase_small"/>
</dbReference>
<comment type="caution">
    <text evidence="7">The sequence shown here is derived from an EMBL/GenBank/DDBJ whole genome shotgun (WGS) entry which is preliminary data.</text>
</comment>
<dbReference type="Proteomes" id="UP000261931">
    <property type="component" value="Unassembled WGS sequence"/>
</dbReference>
<dbReference type="AlphaFoldDB" id="A0A372EJS0"/>
<evidence type="ECO:0000256" key="5">
    <source>
        <dbReference type="HAMAP-Rule" id="MF_01693"/>
    </source>
</evidence>
<comment type="function">
    <text evidence="5">Catalyzes the decarboxylative condensation of pimeloyl-[acyl-carrier protein] and L-alanine to produce 8-amino-7-oxononanoate (AON), [acyl-carrier protein], and carbon dioxide.</text>
</comment>
<evidence type="ECO:0000259" key="6">
    <source>
        <dbReference type="Pfam" id="PF00155"/>
    </source>
</evidence>
<feature type="domain" description="Aminotransferase class I/classII large" evidence="6">
    <location>
        <begin position="45"/>
        <end position="397"/>
    </location>
</feature>
<comment type="catalytic activity">
    <reaction evidence="5">
        <text>6-carboxyhexanoyl-[ACP] + L-alanine + H(+) = (8S)-8-amino-7-oxononanoate + holo-[ACP] + CO2</text>
        <dbReference type="Rhea" id="RHEA:42288"/>
        <dbReference type="Rhea" id="RHEA-COMP:9685"/>
        <dbReference type="Rhea" id="RHEA-COMP:9955"/>
        <dbReference type="ChEBI" id="CHEBI:15378"/>
        <dbReference type="ChEBI" id="CHEBI:16526"/>
        <dbReference type="ChEBI" id="CHEBI:57972"/>
        <dbReference type="ChEBI" id="CHEBI:64479"/>
        <dbReference type="ChEBI" id="CHEBI:78846"/>
        <dbReference type="ChEBI" id="CHEBI:149468"/>
        <dbReference type="EC" id="2.3.1.47"/>
    </reaction>
</comment>
<dbReference type="PANTHER" id="PTHR13693">
    <property type="entry name" value="CLASS II AMINOTRANSFERASE/8-AMINO-7-OXONONANOATE SYNTHASE"/>
    <property type="match status" value="1"/>
</dbReference>
<comment type="cofactor">
    <cofactor evidence="1 5">
        <name>pyridoxal 5'-phosphate</name>
        <dbReference type="ChEBI" id="CHEBI:597326"/>
    </cofactor>
</comment>
<evidence type="ECO:0000313" key="8">
    <source>
        <dbReference type="Proteomes" id="UP000261931"/>
    </source>
</evidence>
<dbReference type="GO" id="GO:0009102">
    <property type="term" value="P:biotin biosynthetic process"/>
    <property type="evidence" value="ECO:0007669"/>
    <property type="project" value="UniProtKB-UniRule"/>
</dbReference>
<dbReference type="UniPathway" id="UPA00078"/>
<dbReference type="Gene3D" id="3.40.640.10">
    <property type="entry name" value="Type I PLP-dependent aspartate aminotransferase-like (Major domain)"/>
    <property type="match status" value="1"/>
</dbReference>